<dbReference type="AlphaFoldDB" id="A0A8J2WN45"/>
<gene>
    <name evidence="3" type="ORF">DGAL_LOCUS12867</name>
</gene>
<feature type="signal peptide" evidence="2">
    <location>
        <begin position="1"/>
        <end position="21"/>
    </location>
</feature>
<evidence type="ECO:0000313" key="4">
    <source>
        <dbReference type="Proteomes" id="UP000789390"/>
    </source>
</evidence>
<keyword evidence="4" id="KW-1185">Reference proteome</keyword>
<keyword evidence="2" id="KW-0732">Signal</keyword>
<reference evidence="3" key="1">
    <citation type="submission" date="2021-11" db="EMBL/GenBank/DDBJ databases">
        <authorList>
            <person name="Schell T."/>
        </authorList>
    </citation>
    <scope>NUCLEOTIDE SEQUENCE</scope>
    <source>
        <strain evidence="3">M5</strain>
    </source>
</reference>
<name>A0A8J2WN45_9CRUS</name>
<organism evidence="3 4">
    <name type="scientific">Daphnia galeata</name>
    <dbReference type="NCBI Taxonomy" id="27404"/>
    <lineage>
        <taxon>Eukaryota</taxon>
        <taxon>Metazoa</taxon>
        <taxon>Ecdysozoa</taxon>
        <taxon>Arthropoda</taxon>
        <taxon>Crustacea</taxon>
        <taxon>Branchiopoda</taxon>
        <taxon>Diplostraca</taxon>
        <taxon>Cladocera</taxon>
        <taxon>Anomopoda</taxon>
        <taxon>Daphniidae</taxon>
        <taxon>Daphnia</taxon>
    </lineage>
</organism>
<protein>
    <recommendedName>
        <fullName evidence="5">Cuticular protein</fullName>
    </recommendedName>
</protein>
<feature type="region of interest" description="Disordered" evidence="1">
    <location>
        <begin position="94"/>
        <end position="114"/>
    </location>
</feature>
<dbReference type="EMBL" id="CAKKLH010000292">
    <property type="protein sequence ID" value="CAH0109389.1"/>
    <property type="molecule type" value="Genomic_DNA"/>
</dbReference>
<proteinExistence type="predicted"/>
<evidence type="ECO:0000256" key="2">
    <source>
        <dbReference type="SAM" id="SignalP"/>
    </source>
</evidence>
<sequence>MAKFATALVFVSLVAVAMAGADGPYQSGGYKAQKAYHKPAAPYVKGKTYESSYVPQKKAYNVPSYDMAGYPSESSIYKKQYNKAHQPSYLKKASNYGAHHGSTYQQKVKDYPRY</sequence>
<evidence type="ECO:0000256" key="1">
    <source>
        <dbReference type="SAM" id="MobiDB-lite"/>
    </source>
</evidence>
<evidence type="ECO:0008006" key="5">
    <source>
        <dbReference type="Google" id="ProtNLM"/>
    </source>
</evidence>
<accession>A0A8J2WN45</accession>
<comment type="caution">
    <text evidence="3">The sequence shown here is derived from an EMBL/GenBank/DDBJ whole genome shotgun (WGS) entry which is preliminary data.</text>
</comment>
<feature type="chain" id="PRO_5035281149" description="Cuticular protein" evidence="2">
    <location>
        <begin position="22"/>
        <end position="114"/>
    </location>
</feature>
<dbReference type="Proteomes" id="UP000789390">
    <property type="component" value="Unassembled WGS sequence"/>
</dbReference>
<dbReference type="OrthoDB" id="6335038at2759"/>
<evidence type="ECO:0000313" key="3">
    <source>
        <dbReference type="EMBL" id="CAH0109389.1"/>
    </source>
</evidence>